<name>A0A381T7K3_9ZZZZ</name>
<dbReference type="InterPro" id="IPR049316">
    <property type="entry name" value="GDC-P_C"/>
</dbReference>
<dbReference type="PANTHER" id="PTHR11773">
    <property type="entry name" value="GLYCINE DEHYDROGENASE, DECARBOXYLATING"/>
    <property type="match status" value="1"/>
</dbReference>
<evidence type="ECO:0000313" key="8">
    <source>
        <dbReference type="EMBL" id="SVA10667.1"/>
    </source>
</evidence>
<comment type="catalytic activity">
    <reaction evidence="5">
        <text>N(6)-[(R)-lipoyl]-L-lysyl-[glycine-cleavage complex H protein] + glycine + H(+) = N(6)-[(R)-S(8)-aminomethyldihydrolipoyl]-L-lysyl-[glycine-cleavage complex H protein] + CO2</text>
        <dbReference type="Rhea" id="RHEA:24304"/>
        <dbReference type="Rhea" id="RHEA-COMP:10494"/>
        <dbReference type="Rhea" id="RHEA-COMP:10495"/>
        <dbReference type="ChEBI" id="CHEBI:15378"/>
        <dbReference type="ChEBI" id="CHEBI:16526"/>
        <dbReference type="ChEBI" id="CHEBI:57305"/>
        <dbReference type="ChEBI" id="CHEBI:83099"/>
        <dbReference type="ChEBI" id="CHEBI:83143"/>
        <dbReference type="EC" id="1.4.4.2"/>
    </reaction>
</comment>
<dbReference type="InterPro" id="IPR020581">
    <property type="entry name" value="GDC_P"/>
</dbReference>
<dbReference type="CDD" id="cd00613">
    <property type="entry name" value="GDC-P"/>
    <property type="match status" value="1"/>
</dbReference>
<dbReference type="InterPro" id="IPR049315">
    <property type="entry name" value="GDC-P_N"/>
</dbReference>
<dbReference type="FunFam" id="3.90.1150.10:FF:000014">
    <property type="entry name" value="Probable glycine dehydrogenase (decarboxylating) subunit 2"/>
    <property type="match status" value="1"/>
</dbReference>
<dbReference type="AlphaFoldDB" id="A0A381T7K3"/>
<dbReference type="HAMAP" id="MF_00713">
    <property type="entry name" value="GcvPB"/>
    <property type="match status" value="1"/>
</dbReference>
<dbReference type="GO" id="GO:0005829">
    <property type="term" value="C:cytosol"/>
    <property type="evidence" value="ECO:0007669"/>
    <property type="project" value="TreeGrafter"/>
</dbReference>
<dbReference type="GO" id="GO:0016594">
    <property type="term" value="F:glycine binding"/>
    <property type="evidence" value="ECO:0007669"/>
    <property type="project" value="TreeGrafter"/>
</dbReference>
<keyword evidence="4" id="KW-0560">Oxidoreductase</keyword>
<proteinExistence type="inferred from homology"/>
<evidence type="ECO:0000256" key="5">
    <source>
        <dbReference type="ARBA" id="ARBA00049026"/>
    </source>
</evidence>
<dbReference type="Pfam" id="PF21478">
    <property type="entry name" value="GcvP2_C"/>
    <property type="match status" value="1"/>
</dbReference>
<dbReference type="FunFam" id="3.40.640.10:FF:000224">
    <property type="entry name" value="Probable glycine dehydrogenase (decarboxylating) subunit 2"/>
    <property type="match status" value="1"/>
</dbReference>
<dbReference type="GO" id="GO:0019464">
    <property type="term" value="P:glycine decarboxylation via glycine cleavage system"/>
    <property type="evidence" value="ECO:0007669"/>
    <property type="project" value="InterPro"/>
</dbReference>
<dbReference type="GO" id="GO:0004375">
    <property type="term" value="F:glycine dehydrogenase (decarboxylating) activity"/>
    <property type="evidence" value="ECO:0007669"/>
    <property type="project" value="UniProtKB-EC"/>
</dbReference>
<evidence type="ECO:0000256" key="2">
    <source>
        <dbReference type="ARBA" id="ARBA00012134"/>
    </source>
</evidence>
<evidence type="ECO:0000256" key="4">
    <source>
        <dbReference type="ARBA" id="ARBA00023002"/>
    </source>
</evidence>
<dbReference type="Gene3D" id="6.20.440.10">
    <property type="match status" value="1"/>
</dbReference>
<dbReference type="GO" id="GO:0030170">
    <property type="term" value="F:pyridoxal phosphate binding"/>
    <property type="evidence" value="ECO:0007669"/>
    <property type="project" value="TreeGrafter"/>
</dbReference>
<dbReference type="InterPro" id="IPR015422">
    <property type="entry name" value="PyrdxlP-dep_Trfase_small"/>
</dbReference>
<keyword evidence="3" id="KW-0663">Pyridoxal phosphate</keyword>
<comment type="cofactor">
    <cofactor evidence="1">
        <name>pyridoxal 5'-phosphate</name>
        <dbReference type="ChEBI" id="CHEBI:597326"/>
    </cofactor>
</comment>
<reference evidence="8" key="1">
    <citation type="submission" date="2018-05" db="EMBL/GenBank/DDBJ databases">
        <authorList>
            <person name="Lanie J.A."/>
            <person name="Ng W.-L."/>
            <person name="Kazmierczak K.M."/>
            <person name="Andrzejewski T.M."/>
            <person name="Davidsen T.M."/>
            <person name="Wayne K.J."/>
            <person name="Tettelin H."/>
            <person name="Glass J.I."/>
            <person name="Rusch D."/>
            <person name="Podicherti R."/>
            <person name="Tsui H.-C.T."/>
            <person name="Winkler M.E."/>
        </authorList>
    </citation>
    <scope>NUCLEOTIDE SEQUENCE</scope>
</reference>
<dbReference type="InterPro" id="IPR015424">
    <property type="entry name" value="PyrdxlP-dep_Trfase"/>
</dbReference>
<dbReference type="GO" id="GO:0005960">
    <property type="term" value="C:glycine cleavage complex"/>
    <property type="evidence" value="ECO:0007669"/>
    <property type="project" value="TreeGrafter"/>
</dbReference>
<protein>
    <recommendedName>
        <fullName evidence="2">glycine dehydrogenase (aminomethyl-transferring)</fullName>
        <ecNumber evidence="2">1.4.4.2</ecNumber>
    </recommendedName>
</protein>
<dbReference type="Gene3D" id="3.40.640.10">
    <property type="entry name" value="Type I PLP-dependent aspartate aminotransferase-like (Major domain)"/>
    <property type="match status" value="1"/>
</dbReference>
<dbReference type="NCBIfam" id="NF003346">
    <property type="entry name" value="PRK04366.1"/>
    <property type="match status" value="1"/>
</dbReference>
<dbReference type="Pfam" id="PF02347">
    <property type="entry name" value="GDC-P"/>
    <property type="match status" value="1"/>
</dbReference>
<feature type="domain" description="Glycine cleavage system P-protein N-terminal" evidence="6">
    <location>
        <begin position="36"/>
        <end position="297"/>
    </location>
</feature>
<sequence>MSDSRVIFEKSVKDRMGIAIPKLDVPEISLSDSISPELLRETPANLPEVSEPQVVRHYVNLSVKNHHVDKDLYPLGSCTMKYNPKINDALASLPGFANIHPHQPVENVQGALHIMYELEQMLLKITGMSAATLQPSAGSQGEFAGILIMKKYHEQNGENRKYIIIPETAHGTNPASVSLGGFKAREVKSDNRGRVDFEDLKSKLDDEVAGMMLTQPNTLGLFENQIEAISEEVHKVGALMYMDGANMNAVVGLCKPAEMGFDIIHINLHKTFSTPHGGGGPGAGPIAVVEKLAPFLPIPKLIKDDNGKYNWISDLPDSIGRLHSFFGNFGILVRAYVYIKMLGDSGLKSMTRVAIINANYLKNKLKDAYNIPFTEGTLHEFVASGVLQKAKGVKALDIAKALLDYGFYAPTIYFPNNVPEAMMIEPTESETKETLDRFVSALLEINEKINSDPDLIRDAPMTTPVIRLDETKANRELDLRWTP</sequence>
<dbReference type="Gene3D" id="3.90.1150.10">
    <property type="entry name" value="Aspartate Aminotransferase, domain 1"/>
    <property type="match status" value="1"/>
</dbReference>
<dbReference type="PANTHER" id="PTHR11773:SF1">
    <property type="entry name" value="GLYCINE DEHYDROGENASE (DECARBOXYLATING), MITOCHONDRIAL"/>
    <property type="match status" value="1"/>
</dbReference>
<dbReference type="InterPro" id="IPR015421">
    <property type="entry name" value="PyrdxlP-dep_Trfase_major"/>
</dbReference>
<dbReference type="InterPro" id="IPR023012">
    <property type="entry name" value="GcvPB"/>
</dbReference>
<dbReference type="EC" id="1.4.4.2" evidence="2"/>
<feature type="domain" description="Glycine dehydrogenase C-terminal" evidence="7">
    <location>
        <begin position="351"/>
        <end position="450"/>
    </location>
</feature>
<organism evidence="8">
    <name type="scientific">marine metagenome</name>
    <dbReference type="NCBI Taxonomy" id="408172"/>
    <lineage>
        <taxon>unclassified sequences</taxon>
        <taxon>metagenomes</taxon>
        <taxon>ecological metagenomes</taxon>
    </lineage>
</organism>
<evidence type="ECO:0000256" key="1">
    <source>
        <dbReference type="ARBA" id="ARBA00001933"/>
    </source>
</evidence>
<gene>
    <name evidence="8" type="ORF">METZ01_LOCUS63521</name>
</gene>
<dbReference type="SUPFAM" id="SSF53383">
    <property type="entry name" value="PLP-dependent transferases"/>
    <property type="match status" value="1"/>
</dbReference>
<accession>A0A381T7K3</accession>
<evidence type="ECO:0000259" key="6">
    <source>
        <dbReference type="Pfam" id="PF02347"/>
    </source>
</evidence>
<evidence type="ECO:0000256" key="3">
    <source>
        <dbReference type="ARBA" id="ARBA00022898"/>
    </source>
</evidence>
<dbReference type="EMBL" id="UINC01003960">
    <property type="protein sequence ID" value="SVA10667.1"/>
    <property type="molecule type" value="Genomic_DNA"/>
</dbReference>
<evidence type="ECO:0000259" key="7">
    <source>
        <dbReference type="Pfam" id="PF21478"/>
    </source>
</evidence>